<proteinExistence type="predicted"/>
<protein>
    <recommendedName>
        <fullName evidence="4">Secreted protein</fullName>
    </recommendedName>
</protein>
<dbReference type="EMBL" id="UZAI01003656">
    <property type="protein sequence ID" value="VDO81373.1"/>
    <property type="molecule type" value="Genomic_DNA"/>
</dbReference>
<evidence type="ECO:0000313" key="3">
    <source>
        <dbReference type="Proteomes" id="UP000277204"/>
    </source>
</evidence>
<name>A0A3P7ZT94_9TREM</name>
<keyword evidence="3" id="KW-1185">Reference proteome</keyword>
<reference evidence="2 3" key="1">
    <citation type="submission" date="2018-11" db="EMBL/GenBank/DDBJ databases">
        <authorList>
            <consortium name="Pathogen Informatics"/>
        </authorList>
    </citation>
    <scope>NUCLEOTIDE SEQUENCE [LARGE SCALE GENOMIC DNA]</scope>
    <source>
        <strain evidence="2 3">Zambia</strain>
    </source>
</reference>
<feature type="chain" id="PRO_5018158948" description="Secreted protein" evidence="1">
    <location>
        <begin position="21"/>
        <end position="67"/>
    </location>
</feature>
<gene>
    <name evidence="2" type="ORF">SMRZ_LOCUS8430</name>
</gene>
<dbReference type="AlphaFoldDB" id="A0A3P7ZT94"/>
<dbReference type="Proteomes" id="UP000277204">
    <property type="component" value="Unassembled WGS sequence"/>
</dbReference>
<evidence type="ECO:0000256" key="1">
    <source>
        <dbReference type="SAM" id="SignalP"/>
    </source>
</evidence>
<sequence>MLVLLFCELLTCSEVDIVLMDPTFAKLFGKCVGEGLGSPTTREPFTQPFVSTIIVFRTPELEWASDL</sequence>
<keyword evidence="1" id="KW-0732">Signal</keyword>
<organism evidence="2 3">
    <name type="scientific">Schistosoma margrebowiei</name>
    <dbReference type="NCBI Taxonomy" id="48269"/>
    <lineage>
        <taxon>Eukaryota</taxon>
        <taxon>Metazoa</taxon>
        <taxon>Spiralia</taxon>
        <taxon>Lophotrochozoa</taxon>
        <taxon>Platyhelminthes</taxon>
        <taxon>Trematoda</taxon>
        <taxon>Digenea</taxon>
        <taxon>Strigeidida</taxon>
        <taxon>Schistosomatoidea</taxon>
        <taxon>Schistosomatidae</taxon>
        <taxon>Schistosoma</taxon>
    </lineage>
</organism>
<evidence type="ECO:0008006" key="4">
    <source>
        <dbReference type="Google" id="ProtNLM"/>
    </source>
</evidence>
<accession>A0A3P7ZT94</accession>
<feature type="signal peptide" evidence="1">
    <location>
        <begin position="1"/>
        <end position="20"/>
    </location>
</feature>
<evidence type="ECO:0000313" key="2">
    <source>
        <dbReference type="EMBL" id="VDO81373.1"/>
    </source>
</evidence>